<feature type="modified residue" description="N6-(pyridoxal phosphate)lysine" evidence="6">
    <location>
        <position position="228"/>
    </location>
</feature>
<dbReference type="PIRSF" id="PIRSF006468">
    <property type="entry name" value="BCAT1"/>
    <property type="match status" value="1"/>
</dbReference>
<comment type="cofactor">
    <cofactor evidence="1">
        <name>pyridoxal 5'-phosphate</name>
        <dbReference type="ChEBI" id="CHEBI:597326"/>
    </cofactor>
</comment>
<evidence type="ECO:0000256" key="1">
    <source>
        <dbReference type="ARBA" id="ARBA00001933"/>
    </source>
</evidence>
<evidence type="ECO:0008006" key="8">
    <source>
        <dbReference type="Google" id="ProtNLM"/>
    </source>
</evidence>
<accession>A0A7S0NZ53</accession>
<keyword evidence="3" id="KW-0032">Aminotransferase</keyword>
<dbReference type="InterPro" id="IPR033939">
    <property type="entry name" value="BCAT_family"/>
</dbReference>
<dbReference type="InterPro" id="IPR043132">
    <property type="entry name" value="BCAT-like_C"/>
</dbReference>
<reference evidence="7" key="1">
    <citation type="submission" date="2021-01" db="EMBL/GenBank/DDBJ databases">
        <authorList>
            <person name="Corre E."/>
            <person name="Pelletier E."/>
            <person name="Niang G."/>
            <person name="Scheremetjew M."/>
            <person name="Finn R."/>
            <person name="Kale V."/>
            <person name="Holt S."/>
            <person name="Cochrane G."/>
            <person name="Meng A."/>
            <person name="Brown T."/>
            <person name="Cohen L."/>
        </authorList>
    </citation>
    <scope>NUCLEOTIDE SEQUENCE</scope>
    <source>
        <strain evidence="7">RCC1130</strain>
    </source>
</reference>
<evidence type="ECO:0000256" key="6">
    <source>
        <dbReference type="PIRSR" id="PIRSR006468-1"/>
    </source>
</evidence>
<dbReference type="CDD" id="cd01557">
    <property type="entry name" value="BCAT_beta_family"/>
    <property type="match status" value="1"/>
</dbReference>
<dbReference type="NCBIfam" id="TIGR01123">
    <property type="entry name" value="ilvE_II"/>
    <property type="match status" value="1"/>
</dbReference>
<gene>
    <name evidence="7" type="ORF">CLEP1334_LOCUS15468</name>
</gene>
<dbReference type="AlphaFoldDB" id="A0A7S0NZ53"/>
<dbReference type="InterPro" id="IPR005786">
    <property type="entry name" value="B_amino_transII"/>
</dbReference>
<protein>
    <recommendedName>
        <fullName evidence="8">Branched-chain-amino-acid transaminase</fullName>
    </recommendedName>
</protein>
<dbReference type="NCBIfam" id="NF009897">
    <property type="entry name" value="PRK13357.1"/>
    <property type="match status" value="1"/>
</dbReference>
<dbReference type="Pfam" id="PF01063">
    <property type="entry name" value="Aminotran_4"/>
    <property type="match status" value="1"/>
</dbReference>
<name>A0A7S0NZ53_9EUKA</name>
<sequence>MHETWGGLSGAFTGFAMVAAWPFRGLGPKARAQVSCMRARRLCAAPPLPEWSALGFSYYPTKTMIRYNWTGSAWDAGELTTDFHVNIHGLSNVLHYGQGLFEGLKAFHCKDGKVRIFNSSANAARMQSGSRRLAMPEVPTALFNEAVDRVVRDNIDYVPPYGIGGALYIRPFLFGHGCKLGLGAAPEYSFCTITAPVGAYYKGNLEAVDALVVEDYDRAAPRGVGGIKAAGNYAPDTLPSQDAKSMGYPVCLYLDAKEQAYVEEFSTSNFIGITADGTLVTPTSPSILPSCTKQVVLNVARELQMKVEERPVPYSELSSFKEVAACGTAVVLTPVSSITRGGEVLKYPSFDGIARLYNAITAIQCGEAEDKYGLTRVVGEKAHA</sequence>
<evidence type="ECO:0000256" key="2">
    <source>
        <dbReference type="ARBA" id="ARBA00009320"/>
    </source>
</evidence>
<evidence type="ECO:0000256" key="5">
    <source>
        <dbReference type="ARBA" id="ARBA00022898"/>
    </source>
</evidence>
<dbReference type="GO" id="GO:0009081">
    <property type="term" value="P:branched-chain amino acid metabolic process"/>
    <property type="evidence" value="ECO:0007669"/>
    <property type="project" value="InterPro"/>
</dbReference>
<keyword evidence="5" id="KW-0663">Pyridoxal phosphate</keyword>
<dbReference type="InterPro" id="IPR043131">
    <property type="entry name" value="BCAT-like_N"/>
</dbReference>
<dbReference type="EMBL" id="HBER01030784">
    <property type="protein sequence ID" value="CAD8540185.1"/>
    <property type="molecule type" value="Transcribed_RNA"/>
</dbReference>
<evidence type="ECO:0000313" key="7">
    <source>
        <dbReference type="EMBL" id="CAD8540185.1"/>
    </source>
</evidence>
<dbReference type="SUPFAM" id="SSF56752">
    <property type="entry name" value="D-aminoacid aminotransferase-like PLP-dependent enzymes"/>
    <property type="match status" value="1"/>
</dbReference>
<dbReference type="InterPro" id="IPR001544">
    <property type="entry name" value="Aminotrans_IV"/>
</dbReference>
<organism evidence="7">
    <name type="scientific">Calcidiscus leptoporus</name>
    <dbReference type="NCBI Taxonomy" id="127549"/>
    <lineage>
        <taxon>Eukaryota</taxon>
        <taxon>Haptista</taxon>
        <taxon>Haptophyta</taxon>
        <taxon>Prymnesiophyceae</taxon>
        <taxon>Coccolithales</taxon>
        <taxon>Calcidiscaceae</taxon>
        <taxon>Calcidiscus</taxon>
    </lineage>
</organism>
<dbReference type="Gene3D" id="3.30.470.10">
    <property type="match status" value="1"/>
</dbReference>
<proteinExistence type="inferred from homology"/>
<dbReference type="PANTHER" id="PTHR42825:SF2">
    <property type="entry name" value="BRANCHED-CHAIN-AMINO-ACID AMINOTRANSFERASE 3, CHLOROPLASTIC-RELATED"/>
    <property type="match status" value="1"/>
</dbReference>
<comment type="similarity">
    <text evidence="2">Belongs to the class-IV pyridoxal-phosphate-dependent aminotransferase family.</text>
</comment>
<evidence type="ECO:0000256" key="4">
    <source>
        <dbReference type="ARBA" id="ARBA00022679"/>
    </source>
</evidence>
<evidence type="ECO:0000256" key="3">
    <source>
        <dbReference type="ARBA" id="ARBA00022576"/>
    </source>
</evidence>
<dbReference type="GO" id="GO:0004084">
    <property type="term" value="F:branched-chain-amino-acid transaminase activity"/>
    <property type="evidence" value="ECO:0007669"/>
    <property type="project" value="InterPro"/>
</dbReference>
<dbReference type="PANTHER" id="PTHR42825">
    <property type="entry name" value="AMINO ACID AMINOTRANSFERASE"/>
    <property type="match status" value="1"/>
</dbReference>
<dbReference type="Gene3D" id="3.20.10.10">
    <property type="entry name" value="D-amino Acid Aminotransferase, subunit A, domain 2"/>
    <property type="match status" value="1"/>
</dbReference>
<keyword evidence="4" id="KW-0808">Transferase</keyword>
<dbReference type="InterPro" id="IPR036038">
    <property type="entry name" value="Aminotransferase-like"/>
</dbReference>